<accession>A0A6G1H948</accession>
<keyword evidence="2" id="KW-1185">Reference proteome</keyword>
<name>A0A6G1H948_9PEZI</name>
<proteinExistence type="predicted"/>
<dbReference type="EMBL" id="ML977144">
    <property type="protein sequence ID" value="KAF1989746.1"/>
    <property type="molecule type" value="Genomic_DNA"/>
</dbReference>
<reference evidence="1" key="1">
    <citation type="journal article" date="2020" name="Stud. Mycol.">
        <title>101 Dothideomycetes genomes: a test case for predicting lifestyles and emergence of pathogens.</title>
        <authorList>
            <person name="Haridas S."/>
            <person name="Albert R."/>
            <person name="Binder M."/>
            <person name="Bloem J."/>
            <person name="Labutti K."/>
            <person name="Salamov A."/>
            <person name="Andreopoulos B."/>
            <person name="Baker S."/>
            <person name="Barry K."/>
            <person name="Bills G."/>
            <person name="Bluhm B."/>
            <person name="Cannon C."/>
            <person name="Castanera R."/>
            <person name="Culley D."/>
            <person name="Daum C."/>
            <person name="Ezra D."/>
            <person name="Gonzalez J."/>
            <person name="Henrissat B."/>
            <person name="Kuo A."/>
            <person name="Liang C."/>
            <person name="Lipzen A."/>
            <person name="Lutzoni F."/>
            <person name="Magnuson J."/>
            <person name="Mondo S."/>
            <person name="Nolan M."/>
            <person name="Ohm R."/>
            <person name="Pangilinan J."/>
            <person name="Park H.-J."/>
            <person name="Ramirez L."/>
            <person name="Alfaro M."/>
            <person name="Sun H."/>
            <person name="Tritt A."/>
            <person name="Yoshinaga Y."/>
            <person name="Zwiers L.-H."/>
            <person name="Turgeon B."/>
            <person name="Goodwin S."/>
            <person name="Spatafora J."/>
            <person name="Crous P."/>
            <person name="Grigoriev I."/>
        </authorList>
    </citation>
    <scope>NUCLEOTIDE SEQUENCE</scope>
    <source>
        <strain evidence="1">CBS 113979</strain>
    </source>
</reference>
<evidence type="ECO:0000313" key="1">
    <source>
        <dbReference type="EMBL" id="KAF1989746.1"/>
    </source>
</evidence>
<dbReference type="AlphaFoldDB" id="A0A6G1H948"/>
<dbReference type="Proteomes" id="UP000800041">
    <property type="component" value="Unassembled WGS sequence"/>
</dbReference>
<organism evidence="1 2">
    <name type="scientific">Aulographum hederae CBS 113979</name>
    <dbReference type="NCBI Taxonomy" id="1176131"/>
    <lineage>
        <taxon>Eukaryota</taxon>
        <taxon>Fungi</taxon>
        <taxon>Dikarya</taxon>
        <taxon>Ascomycota</taxon>
        <taxon>Pezizomycotina</taxon>
        <taxon>Dothideomycetes</taxon>
        <taxon>Pleosporomycetidae</taxon>
        <taxon>Aulographales</taxon>
        <taxon>Aulographaceae</taxon>
    </lineage>
</organism>
<sequence length="72" mass="8166">MRLRCWRRRKTADGLQVVSGTGEGEGAPRRSVVGAEISLQRRGLCRVNRRGERRPRCYGLPVFLVLLSQKLS</sequence>
<gene>
    <name evidence="1" type="ORF">K402DRAFT_262895</name>
</gene>
<evidence type="ECO:0000313" key="2">
    <source>
        <dbReference type="Proteomes" id="UP000800041"/>
    </source>
</evidence>
<protein>
    <submittedName>
        <fullName evidence="1">Uncharacterized protein</fullName>
    </submittedName>
</protein>